<evidence type="ECO:0000313" key="1">
    <source>
        <dbReference type="EMBL" id="DAE29148.1"/>
    </source>
</evidence>
<reference evidence="1" key="1">
    <citation type="journal article" date="2021" name="Proc. Natl. Acad. Sci. U.S.A.">
        <title>A Catalog of Tens of Thousands of Viruses from Human Metagenomes Reveals Hidden Associations with Chronic Diseases.</title>
        <authorList>
            <person name="Tisza M.J."/>
            <person name="Buck C.B."/>
        </authorList>
    </citation>
    <scope>NUCLEOTIDE SEQUENCE</scope>
    <source>
        <strain evidence="1">Ctx9V1</strain>
    </source>
</reference>
<dbReference type="EMBL" id="BK059093">
    <property type="protein sequence ID" value="DAE29148.1"/>
    <property type="molecule type" value="Genomic_DNA"/>
</dbReference>
<accession>A0A8S5RDV5</accession>
<name>A0A8S5RDV5_9VIRU</name>
<proteinExistence type="predicted"/>
<organism evidence="1">
    <name type="scientific">virus sp. ctx9V1</name>
    <dbReference type="NCBI Taxonomy" id="2828001"/>
    <lineage>
        <taxon>Viruses</taxon>
    </lineage>
</organism>
<protein>
    <submittedName>
        <fullName evidence="1">Uncharacterized protein</fullName>
    </submittedName>
</protein>
<sequence length="29" mass="3354">MTLNIPDTVLQLALLTPDRILTTCYRTNY</sequence>